<evidence type="ECO:0000256" key="2">
    <source>
        <dbReference type="ARBA" id="ARBA00022679"/>
    </source>
</evidence>
<evidence type="ECO:0000256" key="3">
    <source>
        <dbReference type="ARBA" id="ARBA00024356"/>
    </source>
</evidence>
<gene>
    <name evidence="4" type="ORF">SAMN06295920_11471</name>
</gene>
<protein>
    <recommendedName>
        <fullName evidence="6">Glycosidase</fullName>
    </recommendedName>
</protein>
<dbReference type="PANTHER" id="PTHR34106:SF5">
    <property type="entry name" value="GLYCOSIDASE"/>
    <property type="match status" value="1"/>
</dbReference>
<dbReference type="GO" id="GO:0016757">
    <property type="term" value="F:glycosyltransferase activity"/>
    <property type="evidence" value="ECO:0007669"/>
    <property type="project" value="UniProtKB-KW"/>
</dbReference>
<dbReference type="Pfam" id="PF04041">
    <property type="entry name" value="Glyco_hydro_130"/>
    <property type="match status" value="1"/>
</dbReference>
<evidence type="ECO:0000313" key="5">
    <source>
        <dbReference type="Proteomes" id="UP000189818"/>
    </source>
</evidence>
<dbReference type="PANTHER" id="PTHR34106">
    <property type="entry name" value="GLYCOSIDASE"/>
    <property type="match status" value="1"/>
</dbReference>
<dbReference type="Proteomes" id="UP000189818">
    <property type="component" value="Unassembled WGS sequence"/>
</dbReference>
<dbReference type="EMBL" id="FUYM01000014">
    <property type="protein sequence ID" value="SKC07352.1"/>
    <property type="molecule type" value="Genomic_DNA"/>
</dbReference>
<name>A0A1T5GG39_9SPHN</name>
<keyword evidence="5" id="KW-1185">Reference proteome</keyword>
<comment type="similarity">
    <text evidence="3">Belongs to the glycosyl hydrolase 130 family.</text>
</comment>
<keyword evidence="2" id="KW-0808">Transferase</keyword>
<organism evidence="4 5">
    <name type="scientific">Rhizorhabdus histidinilytica</name>
    <dbReference type="NCBI Taxonomy" id="439228"/>
    <lineage>
        <taxon>Bacteria</taxon>
        <taxon>Pseudomonadati</taxon>
        <taxon>Pseudomonadota</taxon>
        <taxon>Alphaproteobacteria</taxon>
        <taxon>Sphingomonadales</taxon>
        <taxon>Sphingomonadaceae</taxon>
        <taxon>Rhizorhabdus</taxon>
    </lineage>
</organism>
<reference evidence="5" key="1">
    <citation type="submission" date="2017-02" db="EMBL/GenBank/DDBJ databases">
        <authorList>
            <person name="Varghese N."/>
            <person name="Submissions S."/>
        </authorList>
    </citation>
    <scope>NUCLEOTIDE SEQUENCE [LARGE SCALE GENOMIC DNA]</scope>
    <source>
        <strain evidence="5">UM2</strain>
    </source>
</reference>
<evidence type="ECO:0008006" key="6">
    <source>
        <dbReference type="Google" id="ProtNLM"/>
    </source>
</evidence>
<dbReference type="SUPFAM" id="SSF75005">
    <property type="entry name" value="Arabinanase/levansucrase/invertase"/>
    <property type="match status" value="1"/>
</dbReference>
<dbReference type="AlphaFoldDB" id="A0A1T5GG39"/>
<dbReference type="InterPro" id="IPR007184">
    <property type="entry name" value="Mannoside_phosphorylase"/>
</dbReference>
<dbReference type="OrthoDB" id="9776657at2"/>
<keyword evidence="1" id="KW-0328">Glycosyltransferase</keyword>
<dbReference type="STRING" id="439228.SAMN06295920_11471"/>
<dbReference type="RefSeq" id="WP_079650582.1">
    <property type="nucleotide sequence ID" value="NZ_FUYM01000014.1"/>
</dbReference>
<evidence type="ECO:0000256" key="1">
    <source>
        <dbReference type="ARBA" id="ARBA00022676"/>
    </source>
</evidence>
<proteinExistence type="inferred from homology"/>
<sequence length="398" mass="44090">MSRYHVDRLILRPDDIDPARSPLAGHLDAETYILGAFNPGLTRLPNGNLLAMVRIAEALRDPIRDGKVHAIRWEADDLPAGKVAPRGGGRYRLDAWPLDLVDTADPRKFLLRGGGWRIMALTSLSWLLPVELSPDALEVVAMHYDRAIAPQGSFQCYGVEDARISRVSGKWLMTTCSVSPERHSTTLYTSDNGLDWSFADIVLDHQNKDMLIFEGLIDGHYWAQTRPLGDLYFAYPPGSEWRAGPSINLATSPDARHWKPYPAPGLRPHAATIATARMGGGTPPILTDAGWLTLWHGVEPKEIVGIYRTYWSLLDRRDPSRVLHTEHAPLLEADAELTRPIEHQLYVRDVVFTTGIADGDEQASAPGHYIVASGEADLACRITHIPKAHFRDVSASSP</sequence>
<accession>A0A1T5GG39</accession>
<evidence type="ECO:0000313" key="4">
    <source>
        <dbReference type="EMBL" id="SKC07352.1"/>
    </source>
</evidence>
<dbReference type="InterPro" id="IPR023296">
    <property type="entry name" value="Glyco_hydro_beta-prop_sf"/>
</dbReference>
<dbReference type="Gene3D" id="2.115.10.20">
    <property type="entry name" value="Glycosyl hydrolase domain, family 43"/>
    <property type="match status" value="1"/>
</dbReference>